<gene>
    <name evidence="1" type="ORF">MMYC01_201287</name>
</gene>
<dbReference type="Proteomes" id="UP000078237">
    <property type="component" value="Unassembled WGS sequence"/>
</dbReference>
<evidence type="ECO:0000313" key="2">
    <source>
        <dbReference type="Proteomes" id="UP000078237"/>
    </source>
</evidence>
<reference evidence="1 2" key="1">
    <citation type="journal article" date="2016" name="Genome Announc.">
        <title>Genome Sequence of Madurella mycetomatis mm55, Isolated from a Human Mycetoma Case in Sudan.</title>
        <authorList>
            <person name="Smit S."/>
            <person name="Derks M.F."/>
            <person name="Bervoets S."/>
            <person name="Fahal A."/>
            <person name="van Leeuwen W."/>
            <person name="van Belkum A."/>
            <person name="van de Sande W.W."/>
        </authorList>
    </citation>
    <scope>NUCLEOTIDE SEQUENCE [LARGE SCALE GENOMIC DNA]</scope>
    <source>
        <strain evidence="2">mm55</strain>
    </source>
</reference>
<proteinExistence type="predicted"/>
<dbReference type="VEuPathDB" id="FungiDB:MMYC01_201287"/>
<accession>A0A175WHL5</accession>
<dbReference type="Gene3D" id="3.60.21.10">
    <property type="match status" value="1"/>
</dbReference>
<protein>
    <recommendedName>
        <fullName evidence="3">Calcineurin-like phosphoesterase domain-containing protein</fullName>
    </recommendedName>
</protein>
<dbReference type="EMBL" id="LCTW02000016">
    <property type="protein sequence ID" value="KXX82374.1"/>
    <property type="molecule type" value="Genomic_DNA"/>
</dbReference>
<dbReference type="OrthoDB" id="630188at2759"/>
<evidence type="ECO:0008006" key="3">
    <source>
        <dbReference type="Google" id="ProtNLM"/>
    </source>
</evidence>
<organism evidence="1 2">
    <name type="scientific">Madurella mycetomatis</name>
    <dbReference type="NCBI Taxonomy" id="100816"/>
    <lineage>
        <taxon>Eukaryota</taxon>
        <taxon>Fungi</taxon>
        <taxon>Dikarya</taxon>
        <taxon>Ascomycota</taxon>
        <taxon>Pezizomycotina</taxon>
        <taxon>Sordariomycetes</taxon>
        <taxon>Sordariomycetidae</taxon>
        <taxon>Sordariales</taxon>
        <taxon>Sordariales incertae sedis</taxon>
        <taxon>Madurella</taxon>
    </lineage>
</organism>
<dbReference type="AlphaFoldDB" id="A0A175WHL5"/>
<dbReference type="InterPro" id="IPR029052">
    <property type="entry name" value="Metallo-depent_PP-like"/>
</dbReference>
<evidence type="ECO:0000313" key="1">
    <source>
        <dbReference type="EMBL" id="KXX82374.1"/>
    </source>
</evidence>
<sequence length="177" mass="19481">MGEFRTSLELLQAINASLKLVIAGNHDFTLETHIFRKIVAGVDASITPEEIKGVCGDFGDAERLFVEASHNGIVFLSEGIHHFNLQNGASLAVYTSPFTLSKEAGGGFQFKRGEYHDFTIGGGRAVDVVPSVYPWVTSVYIPREHLTQVLHLSFYVRLKSSYLLQDALTLDSFDSVS</sequence>
<name>A0A175WHL5_9PEZI</name>
<keyword evidence="2" id="KW-1185">Reference proteome</keyword>
<comment type="caution">
    <text evidence="1">The sequence shown here is derived from an EMBL/GenBank/DDBJ whole genome shotgun (WGS) entry which is preliminary data.</text>
</comment>